<evidence type="ECO:0000313" key="4">
    <source>
        <dbReference type="RefSeq" id="XP_022251065.1"/>
    </source>
</evidence>
<evidence type="ECO:0000259" key="2">
    <source>
        <dbReference type="PROSITE" id="PS50132"/>
    </source>
</evidence>
<dbReference type="PROSITE" id="PS50132">
    <property type="entry name" value="RGS"/>
    <property type="match status" value="1"/>
</dbReference>
<feature type="compositionally biased region" description="Polar residues" evidence="1">
    <location>
        <begin position="350"/>
        <end position="372"/>
    </location>
</feature>
<organism evidence="3 4">
    <name type="scientific">Limulus polyphemus</name>
    <name type="common">Atlantic horseshoe crab</name>
    <dbReference type="NCBI Taxonomy" id="6850"/>
    <lineage>
        <taxon>Eukaryota</taxon>
        <taxon>Metazoa</taxon>
        <taxon>Ecdysozoa</taxon>
        <taxon>Arthropoda</taxon>
        <taxon>Chelicerata</taxon>
        <taxon>Merostomata</taxon>
        <taxon>Xiphosura</taxon>
        <taxon>Limulidae</taxon>
        <taxon>Limulus</taxon>
    </lineage>
</organism>
<name>A0ABM1T5A9_LIMPO</name>
<feature type="domain" description="RGS" evidence="2">
    <location>
        <begin position="58"/>
        <end position="175"/>
    </location>
</feature>
<evidence type="ECO:0000256" key="1">
    <source>
        <dbReference type="SAM" id="MobiDB-lite"/>
    </source>
</evidence>
<feature type="region of interest" description="Disordered" evidence="1">
    <location>
        <begin position="340"/>
        <end position="389"/>
    </location>
</feature>
<dbReference type="InterPro" id="IPR016137">
    <property type="entry name" value="RGS"/>
</dbReference>
<sequence>MYEEMRLIASETVDYLIQQAVIEIEDLSIIEPTYLDTTLAEESLFDTYEHPGEPIPGYYDEFLGSTVERSSSEQISFFEESEDLSKYDSEEDNFEELKSVYEQTKTLKSSFDSDLLTQTVGDMIDTAITDAEQDFLKTLPVIGFVTDELVDTAIMDVRKELYENSLETSPITRYVTDEVINTASTNAMKELCQDALEALTVTGFVTDELVDMAVTDARKKLYENNLETSKVTSSVTDEVIKTLIIYPTYKDDNEESPDHSSVLCLKKPSEINQKTLQESYDDSELLHTEYDSKSNLSKHIIQDTNLFCVNKMHQIKSTEQLSSLNISKSLPQTISSTKVCTETEDAGGTHFSTQKTTSSSEPDLHNEQNISTVAKKHSQSTNFKSGGQE</sequence>
<gene>
    <name evidence="4" type="primary">LOC111087727</name>
</gene>
<accession>A0ABM1T5A9</accession>
<proteinExistence type="predicted"/>
<dbReference type="RefSeq" id="XP_022251065.1">
    <property type="nucleotide sequence ID" value="XM_022395357.1"/>
</dbReference>
<feature type="compositionally biased region" description="Polar residues" evidence="1">
    <location>
        <begin position="379"/>
        <end position="389"/>
    </location>
</feature>
<evidence type="ECO:0000313" key="3">
    <source>
        <dbReference type="Proteomes" id="UP000694941"/>
    </source>
</evidence>
<dbReference type="GeneID" id="111087727"/>
<dbReference type="Proteomes" id="UP000694941">
    <property type="component" value="Unplaced"/>
</dbReference>
<reference evidence="4" key="1">
    <citation type="submission" date="2025-08" db="UniProtKB">
        <authorList>
            <consortium name="RefSeq"/>
        </authorList>
    </citation>
    <scope>IDENTIFICATION</scope>
    <source>
        <tissue evidence="4">Muscle</tissue>
    </source>
</reference>
<keyword evidence="3" id="KW-1185">Reference proteome</keyword>
<protein>
    <submittedName>
        <fullName evidence="4">Uncharacterized protein LOC111087727</fullName>
    </submittedName>
</protein>